<accession>A0A919TCD7</accession>
<dbReference type="EMBL" id="BOQN01000052">
    <property type="protein sequence ID" value="GIM92221.1"/>
    <property type="molecule type" value="Genomic_DNA"/>
</dbReference>
<name>A0A919TCD7_9ACTN</name>
<gene>
    <name evidence="2" type="ORF">Ato02nite_040140</name>
</gene>
<evidence type="ECO:0000313" key="3">
    <source>
        <dbReference type="Proteomes" id="UP000677082"/>
    </source>
</evidence>
<feature type="transmembrane region" description="Helical" evidence="1">
    <location>
        <begin position="32"/>
        <end position="58"/>
    </location>
</feature>
<feature type="transmembrane region" description="Helical" evidence="1">
    <location>
        <begin position="65"/>
        <end position="89"/>
    </location>
</feature>
<dbReference type="AlphaFoldDB" id="A0A919TCD7"/>
<keyword evidence="1" id="KW-1133">Transmembrane helix</keyword>
<dbReference type="Proteomes" id="UP000677082">
    <property type="component" value="Unassembled WGS sequence"/>
</dbReference>
<keyword evidence="1" id="KW-0472">Membrane</keyword>
<evidence type="ECO:0000313" key="2">
    <source>
        <dbReference type="EMBL" id="GIM92221.1"/>
    </source>
</evidence>
<proteinExistence type="predicted"/>
<keyword evidence="1" id="KW-0812">Transmembrane</keyword>
<comment type="caution">
    <text evidence="2">The sequence shown here is derived from an EMBL/GenBank/DDBJ whole genome shotgun (WGS) entry which is preliminary data.</text>
</comment>
<evidence type="ECO:0000256" key="1">
    <source>
        <dbReference type="SAM" id="Phobius"/>
    </source>
</evidence>
<dbReference type="RefSeq" id="WP_213008104.1">
    <property type="nucleotide sequence ID" value="NZ_BOQN01000052.1"/>
</dbReference>
<keyword evidence="3" id="KW-1185">Reference proteome</keyword>
<sequence>MGAAVCTGAAIVYPIALSVVNSDPAAGGPGTLVAAAVVAVMIGLPALFLAGATVASLLNIPRPWLVAAGGLLAGGLTATGLSCIIALFLQPATASTPLLIAAVCVTMVGAYAVIAAVAHRETATDVLDDA</sequence>
<protein>
    <submittedName>
        <fullName evidence="2">Uncharacterized protein</fullName>
    </submittedName>
</protein>
<feature type="transmembrane region" description="Helical" evidence="1">
    <location>
        <begin position="95"/>
        <end position="118"/>
    </location>
</feature>
<organism evidence="2 3">
    <name type="scientific">Paractinoplanes toevensis</name>
    <dbReference type="NCBI Taxonomy" id="571911"/>
    <lineage>
        <taxon>Bacteria</taxon>
        <taxon>Bacillati</taxon>
        <taxon>Actinomycetota</taxon>
        <taxon>Actinomycetes</taxon>
        <taxon>Micromonosporales</taxon>
        <taxon>Micromonosporaceae</taxon>
        <taxon>Paractinoplanes</taxon>
    </lineage>
</organism>
<reference evidence="2 3" key="1">
    <citation type="submission" date="2021-03" db="EMBL/GenBank/DDBJ databases">
        <title>Whole genome shotgun sequence of Actinoplanes toevensis NBRC 105298.</title>
        <authorList>
            <person name="Komaki H."/>
            <person name="Tamura T."/>
        </authorList>
    </citation>
    <scope>NUCLEOTIDE SEQUENCE [LARGE SCALE GENOMIC DNA]</scope>
    <source>
        <strain evidence="2 3">NBRC 105298</strain>
    </source>
</reference>